<dbReference type="InterPro" id="IPR036761">
    <property type="entry name" value="TTHA0802/YceI-like_sf"/>
</dbReference>
<organism evidence="2 3">
    <name type="scientific">Hymenobacter yonginensis</name>
    <dbReference type="NCBI Taxonomy" id="748197"/>
    <lineage>
        <taxon>Bacteria</taxon>
        <taxon>Pseudomonadati</taxon>
        <taxon>Bacteroidota</taxon>
        <taxon>Cytophagia</taxon>
        <taxon>Cytophagales</taxon>
        <taxon>Hymenobacteraceae</taxon>
        <taxon>Hymenobacter</taxon>
    </lineage>
</organism>
<protein>
    <submittedName>
        <fullName evidence="2">YceI family protein</fullName>
    </submittedName>
</protein>
<dbReference type="Pfam" id="PF04264">
    <property type="entry name" value="YceI"/>
    <property type="match status" value="1"/>
</dbReference>
<keyword evidence="3" id="KW-1185">Reference proteome</keyword>
<dbReference type="EMBL" id="CP115396">
    <property type="protein sequence ID" value="WBO83378.1"/>
    <property type="molecule type" value="Genomic_DNA"/>
</dbReference>
<dbReference type="Proteomes" id="UP001211872">
    <property type="component" value="Chromosome"/>
</dbReference>
<evidence type="ECO:0000313" key="2">
    <source>
        <dbReference type="EMBL" id="WBO83378.1"/>
    </source>
</evidence>
<dbReference type="PANTHER" id="PTHR34406:SF1">
    <property type="entry name" value="PROTEIN YCEI"/>
    <property type="match status" value="1"/>
</dbReference>
<dbReference type="RefSeq" id="WP_270125773.1">
    <property type="nucleotide sequence ID" value="NZ_CP115396.1"/>
</dbReference>
<dbReference type="SMART" id="SM00867">
    <property type="entry name" value="YceI"/>
    <property type="match status" value="1"/>
</dbReference>
<dbReference type="Gene3D" id="2.40.128.110">
    <property type="entry name" value="Lipid/polyisoprenoid-binding, YceI-like"/>
    <property type="match status" value="1"/>
</dbReference>
<proteinExistence type="predicted"/>
<reference evidence="2 3" key="1">
    <citation type="journal article" date="2011" name="Int. J. Syst. Evol. Microbiol.">
        <title>Hymenobacter yonginensis sp. nov., isolated from a mesotrophic artificial lake.</title>
        <authorList>
            <person name="Joung Y."/>
            <person name="Cho S.H."/>
            <person name="Kim H."/>
            <person name="Kim S.B."/>
            <person name="Joh K."/>
        </authorList>
    </citation>
    <scope>NUCLEOTIDE SEQUENCE [LARGE SCALE GENOMIC DNA]</scope>
    <source>
        <strain evidence="2 3">KCTC 22745</strain>
    </source>
</reference>
<accession>A0ABY7PM57</accession>
<name>A0ABY7PM57_9BACT</name>
<dbReference type="SUPFAM" id="SSF101874">
    <property type="entry name" value="YceI-like"/>
    <property type="match status" value="1"/>
</dbReference>
<evidence type="ECO:0000313" key="3">
    <source>
        <dbReference type="Proteomes" id="UP001211872"/>
    </source>
</evidence>
<dbReference type="InterPro" id="IPR007372">
    <property type="entry name" value="Lipid/polyisoprenoid-bd_YceI"/>
</dbReference>
<sequence>MPSCLPSIAGRWGPVLLLFLGLLPHLAAGQARFQTRTGLLSFFSASPLEDIEARSQQTAAVLDLNTRQVAFSLPVKSFQFRRTLMQEHFNENYLESDRYPRATFAGRLLALDEEALRAGGARPVTAEGDLTIHGVTRHVQVPGTLELQNGRLRVLATFNVAPADYQIDIPALVRDHIAKVVQVRLDLSCEAVAATAGAPAPSARP</sequence>
<dbReference type="PANTHER" id="PTHR34406">
    <property type="entry name" value="PROTEIN YCEI"/>
    <property type="match status" value="1"/>
</dbReference>
<feature type="domain" description="Lipid/polyisoprenoid-binding YceI-like" evidence="1">
    <location>
        <begin position="32"/>
        <end position="190"/>
    </location>
</feature>
<evidence type="ECO:0000259" key="1">
    <source>
        <dbReference type="SMART" id="SM00867"/>
    </source>
</evidence>
<gene>
    <name evidence="2" type="ORF">O9Z63_13415</name>
</gene>